<reference evidence="1 2" key="1">
    <citation type="submission" date="2019-07" db="EMBL/GenBank/DDBJ databases">
        <title>The First High-Quality Draft Genome Sequence of the Causal Agent of the Current Panama Disease Epidemic.</title>
        <authorList>
            <person name="Warmington R.J."/>
            <person name="Kay W."/>
            <person name="Jeffries A."/>
            <person name="Bebber D."/>
            <person name="Moore K."/>
            <person name="Studholme D.J."/>
        </authorList>
    </citation>
    <scope>NUCLEOTIDE SEQUENCE [LARGE SCALE GENOMIC DNA]</scope>
    <source>
        <strain evidence="1 2">TR4</strain>
    </source>
</reference>
<gene>
    <name evidence="1" type="ORF">FocTR4_00013089</name>
</gene>
<protein>
    <submittedName>
        <fullName evidence="1">Uncharacterized protein</fullName>
    </submittedName>
</protein>
<accession>A0A5C6SMG6</accession>
<dbReference type="EMBL" id="VMNF01000012">
    <property type="protein sequence ID" value="TXB99098.1"/>
    <property type="molecule type" value="Genomic_DNA"/>
</dbReference>
<dbReference type="PANTHER" id="PTHR38790">
    <property type="entry name" value="2EXR DOMAIN-CONTAINING PROTEIN-RELATED"/>
    <property type="match status" value="1"/>
</dbReference>
<evidence type="ECO:0000313" key="2">
    <source>
        <dbReference type="Proteomes" id="UP000321331"/>
    </source>
</evidence>
<dbReference type="Proteomes" id="UP000321331">
    <property type="component" value="Unassembled WGS sequence"/>
</dbReference>
<comment type="caution">
    <text evidence="1">The sequence shown here is derived from an EMBL/GenBank/DDBJ whole genome shotgun (WGS) entry which is preliminary data.</text>
</comment>
<proteinExistence type="predicted"/>
<organism evidence="1 2">
    <name type="scientific">Fusarium oxysporum f. sp. cubense</name>
    <dbReference type="NCBI Taxonomy" id="61366"/>
    <lineage>
        <taxon>Eukaryota</taxon>
        <taxon>Fungi</taxon>
        <taxon>Dikarya</taxon>
        <taxon>Ascomycota</taxon>
        <taxon>Pezizomycotina</taxon>
        <taxon>Sordariomycetes</taxon>
        <taxon>Hypocreomycetidae</taxon>
        <taxon>Hypocreales</taxon>
        <taxon>Nectriaceae</taxon>
        <taxon>Fusarium</taxon>
        <taxon>Fusarium oxysporum species complex</taxon>
    </lineage>
</organism>
<dbReference type="AlphaFoldDB" id="A0A5C6SMG6"/>
<sequence>MQSFRLQRYREGPQKSLFFNKLNHDIRQLIYRELLGSHRIHMARKGRIRFCKNRLSYLHGGKIHTNILLTCKAALNEGIHLFYQLNTFYFTFPTDLIQFFTETNSTAVDQIISYELRCVVEITYDKPILDLDVLTWVLDRYLRPDDVKVKLDIVSEWACRPFSKACKEKTAEALGRFLALRKLGAAVVVVPHIFKEVMQKTLETSGPHI</sequence>
<name>A0A5C6SMG6_FUSOC</name>
<evidence type="ECO:0000313" key="1">
    <source>
        <dbReference type="EMBL" id="TXB99098.1"/>
    </source>
</evidence>